<reference evidence="1 2" key="1">
    <citation type="submission" date="2017-08" db="EMBL/GenBank/DDBJ databases">
        <title>Comparative genomics of non-oral Prevotella species.</title>
        <authorList>
            <person name="Accetto T."/>
            <person name="Nograsek B."/>
            <person name="Avgustin G."/>
        </authorList>
    </citation>
    <scope>NUCLEOTIDE SEQUENCE [LARGE SCALE GENOMIC DNA]</scope>
    <source>
        <strain evidence="1 2">TC1-1</strain>
    </source>
</reference>
<accession>A0ABX4EH63</accession>
<proteinExistence type="predicted"/>
<dbReference type="RefSeq" id="WP_094448804.1">
    <property type="nucleotide sequence ID" value="NZ_CP091801.1"/>
</dbReference>
<name>A0ABX4EH63_SEGBR</name>
<keyword evidence="2" id="KW-1185">Reference proteome</keyword>
<organism evidence="1 2">
    <name type="scientific">Segatella bryantii</name>
    <name type="common">Prevotella bryantii</name>
    <dbReference type="NCBI Taxonomy" id="77095"/>
    <lineage>
        <taxon>Bacteria</taxon>
        <taxon>Pseudomonadati</taxon>
        <taxon>Bacteroidota</taxon>
        <taxon>Bacteroidia</taxon>
        <taxon>Bacteroidales</taxon>
        <taxon>Prevotellaceae</taxon>
        <taxon>Segatella</taxon>
    </lineage>
</organism>
<sequence>MSNQKNILKINCRQEFRQWLAENSSVETECWIHAERGKPTDEDKLWYLDAVEEALCYGWIDSTAGKIDGISYQRFSPRRKNSPWTELNKERVRRLEKLGLMTDAGRKVFPPMGVRSFKFDPDVEQALKQARIWSKFRSFPTLYQRIRAYNVAFYKGRYPEIYERGLKHLIEETKKGKMYGEWNDYGRLLDY</sequence>
<dbReference type="Proteomes" id="UP000216189">
    <property type="component" value="Unassembled WGS sequence"/>
</dbReference>
<protein>
    <submittedName>
        <fullName evidence="1">Thymidylate synthase</fullName>
    </submittedName>
</protein>
<dbReference type="EMBL" id="NPJF01000050">
    <property type="protein sequence ID" value="OYP54177.1"/>
    <property type="molecule type" value="Genomic_DNA"/>
</dbReference>
<gene>
    <name evidence="1" type="ORF">CIK91_10175</name>
</gene>
<evidence type="ECO:0000313" key="2">
    <source>
        <dbReference type="Proteomes" id="UP000216189"/>
    </source>
</evidence>
<comment type="caution">
    <text evidence="1">The sequence shown here is derived from an EMBL/GenBank/DDBJ whole genome shotgun (WGS) entry which is preliminary data.</text>
</comment>
<evidence type="ECO:0000313" key="1">
    <source>
        <dbReference type="EMBL" id="OYP54177.1"/>
    </source>
</evidence>